<dbReference type="GeneID" id="80898432"/>
<name>A0A9W8QAC1_AKAMU</name>
<evidence type="ECO:0000313" key="2">
    <source>
        <dbReference type="Proteomes" id="UP001144673"/>
    </source>
</evidence>
<proteinExistence type="predicted"/>
<dbReference type="KEGG" id="amus:LMH87_011273"/>
<reference evidence="1" key="1">
    <citation type="journal article" date="2023" name="Access Microbiol">
        <title>De-novo genome assembly for Akanthomyces muscarius, a biocontrol agent of insect agricultural pests.</title>
        <authorList>
            <person name="Erdos Z."/>
            <person name="Studholme D.J."/>
            <person name="Raymond B."/>
            <person name="Sharma M."/>
        </authorList>
    </citation>
    <scope>NUCLEOTIDE SEQUENCE</scope>
    <source>
        <strain evidence="1">Ve6</strain>
    </source>
</reference>
<comment type="caution">
    <text evidence="1">The sequence shown here is derived from an EMBL/GenBank/DDBJ whole genome shotgun (WGS) entry which is preliminary data.</text>
</comment>
<dbReference type="EMBL" id="JAJHUN010000009">
    <property type="protein sequence ID" value="KAJ4150526.1"/>
    <property type="molecule type" value="Genomic_DNA"/>
</dbReference>
<dbReference type="RefSeq" id="XP_056052240.1">
    <property type="nucleotide sequence ID" value="XM_056200386.1"/>
</dbReference>
<sequence>MVQTAPSCATKGRVCRFRANLTQPRCFGLYSLLLIRSTRRSIRRAGLQTIHLDSPRTMLFQTQTLAGHRAVVYFVYFQDIIKDPAAPLFTLRHPGRPWHLSHSQTLVISTITFFGPAETIYILKNRLPLSNFEK</sequence>
<evidence type="ECO:0000313" key="1">
    <source>
        <dbReference type="EMBL" id="KAJ4150526.1"/>
    </source>
</evidence>
<keyword evidence="2" id="KW-1185">Reference proteome</keyword>
<dbReference type="Proteomes" id="UP001144673">
    <property type="component" value="Chromosome 4"/>
</dbReference>
<protein>
    <submittedName>
        <fullName evidence="1">Uncharacterized protein</fullName>
    </submittedName>
</protein>
<gene>
    <name evidence="1" type="ORF">LMH87_011273</name>
</gene>
<dbReference type="AlphaFoldDB" id="A0A9W8QAC1"/>
<accession>A0A9W8QAC1</accession>
<organism evidence="1 2">
    <name type="scientific">Akanthomyces muscarius</name>
    <name type="common">Entomopathogenic fungus</name>
    <name type="synonym">Lecanicillium muscarium</name>
    <dbReference type="NCBI Taxonomy" id="2231603"/>
    <lineage>
        <taxon>Eukaryota</taxon>
        <taxon>Fungi</taxon>
        <taxon>Dikarya</taxon>
        <taxon>Ascomycota</taxon>
        <taxon>Pezizomycotina</taxon>
        <taxon>Sordariomycetes</taxon>
        <taxon>Hypocreomycetidae</taxon>
        <taxon>Hypocreales</taxon>
        <taxon>Cordycipitaceae</taxon>
        <taxon>Akanthomyces</taxon>
    </lineage>
</organism>